<dbReference type="Proteomes" id="UP001295469">
    <property type="component" value="Chromosome C03"/>
</dbReference>
<reference evidence="2" key="2">
    <citation type="submission" date="2014-06" db="EMBL/GenBank/DDBJ databases">
        <authorList>
            <person name="Genoscope - CEA"/>
        </authorList>
    </citation>
    <scope>NUCLEOTIDE SEQUENCE</scope>
</reference>
<dbReference type="PaxDb" id="3708-A0A078J2J1"/>
<reference evidence="2 3" key="1">
    <citation type="journal article" date="2014" name="Science">
        <title>Plant genetics. Early allopolyploid evolution in the post-Neolithic Brassica napus oilseed genome.</title>
        <authorList>
            <person name="Chalhoub B."/>
            <person name="Denoeud F."/>
            <person name="Liu S."/>
            <person name="Parkin I.A."/>
            <person name="Tang H."/>
            <person name="Wang X."/>
            <person name="Chiquet J."/>
            <person name="Belcram H."/>
            <person name="Tong C."/>
            <person name="Samans B."/>
            <person name="Correa M."/>
            <person name="Da Silva C."/>
            <person name="Just J."/>
            <person name="Falentin C."/>
            <person name="Koh C.S."/>
            <person name="Le Clainche I."/>
            <person name="Bernard M."/>
            <person name="Bento P."/>
            <person name="Noel B."/>
            <person name="Labadie K."/>
            <person name="Alberti A."/>
            <person name="Charles M."/>
            <person name="Arnaud D."/>
            <person name="Guo H."/>
            <person name="Daviaud C."/>
            <person name="Alamery S."/>
            <person name="Jabbari K."/>
            <person name="Zhao M."/>
            <person name="Edger P.P."/>
            <person name="Chelaifa H."/>
            <person name="Tack D."/>
            <person name="Lassalle G."/>
            <person name="Mestiri I."/>
            <person name="Schnel N."/>
            <person name="Le Paslier M.C."/>
            <person name="Fan G."/>
            <person name="Renault V."/>
            <person name="Bayer P.E."/>
            <person name="Golicz A.A."/>
            <person name="Manoli S."/>
            <person name="Lee T.H."/>
            <person name="Thi V.H."/>
            <person name="Chalabi S."/>
            <person name="Hu Q."/>
            <person name="Fan C."/>
            <person name="Tollenaere R."/>
            <person name="Lu Y."/>
            <person name="Battail C."/>
            <person name="Shen J."/>
            <person name="Sidebottom C.H."/>
            <person name="Wang X."/>
            <person name="Canaguier A."/>
            <person name="Chauveau A."/>
            <person name="Berard A."/>
            <person name="Deniot G."/>
            <person name="Guan M."/>
            <person name="Liu Z."/>
            <person name="Sun F."/>
            <person name="Lim Y.P."/>
            <person name="Lyons E."/>
            <person name="Town C.D."/>
            <person name="Bancroft I."/>
            <person name="Wang X."/>
            <person name="Meng J."/>
            <person name="Ma J."/>
            <person name="Pires J.C."/>
            <person name="King G.J."/>
            <person name="Brunel D."/>
            <person name="Delourme R."/>
            <person name="Renard M."/>
            <person name="Aury J.M."/>
            <person name="Adams K.L."/>
            <person name="Batley J."/>
            <person name="Snowdon R.J."/>
            <person name="Tost J."/>
            <person name="Edwards D."/>
            <person name="Zhou Y."/>
            <person name="Hua W."/>
            <person name="Sharpe A.G."/>
            <person name="Paterson A.H."/>
            <person name="Guan C."/>
            <person name="Wincker P."/>
        </authorList>
    </citation>
    <scope>NUCLEOTIDE SEQUENCE [LARGE SCALE GENOMIC DNA]</scope>
    <source>
        <strain evidence="3">cv. Darmor-bzh</strain>
    </source>
</reference>
<dbReference type="OMA" id="IIMWAFN"/>
<proteinExistence type="predicted"/>
<organism evidence="2 3">
    <name type="scientific">Brassica napus</name>
    <name type="common">Rape</name>
    <dbReference type="NCBI Taxonomy" id="3708"/>
    <lineage>
        <taxon>Eukaryota</taxon>
        <taxon>Viridiplantae</taxon>
        <taxon>Streptophyta</taxon>
        <taxon>Embryophyta</taxon>
        <taxon>Tracheophyta</taxon>
        <taxon>Spermatophyta</taxon>
        <taxon>Magnoliopsida</taxon>
        <taxon>eudicotyledons</taxon>
        <taxon>Gunneridae</taxon>
        <taxon>Pentapetalae</taxon>
        <taxon>rosids</taxon>
        <taxon>malvids</taxon>
        <taxon>Brassicales</taxon>
        <taxon>Brassicaceae</taxon>
        <taxon>Brassiceae</taxon>
        <taxon>Brassica</taxon>
    </lineage>
</organism>
<sequence>MRRNGFQREPAPTVNQLSCKVSHLVESGCKLATPKKARTLSLDEISFLIMFFKRKIREGSFVKQIIIMWAFNYGQQVGKDGTRGGRSDTHSGSVRVFHIFGYFGIEV</sequence>
<name>A0A078J2J1_BRANA</name>
<evidence type="ECO:0000313" key="3">
    <source>
        <dbReference type="Proteomes" id="UP000028999"/>
    </source>
</evidence>
<dbReference type="EMBL" id="HG994367">
    <property type="protein sequence ID" value="CAF1704891.1"/>
    <property type="molecule type" value="Genomic_DNA"/>
</dbReference>
<dbReference type="AlphaFoldDB" id="A0A078J2J1"/>
<dbReference type="Proteomes" id="UP000028999">
    <property type="component" value="Unassembled WGS sequence"/>
</dbReference>
<evidence type="ECO:0000313" key="1">
    <source>
        <dbReference type="EMBL" id="CAF1704891.1"/>
    </source>
</evidence>
<dbReference type="EMBL" id="LK033483">
    <property type="protein sequence ID" value="CDY56389.1"/>
    <property type="molecule type" value="Genomic_DNA"/>
</dbReference>
<protein>
    <submittedName>
        <fullName evidence="1">(rape) hypothetical protein</fullName>
    </submittedName>
    <submittedName>
        <fullName evidence="2">BnaCnng30210D protein</fullName>
    </submittedName>
</protein>
<dbReference type="Gramene" id="CDY56389">
    <property type="protein sequence ID" value="CDY56389"/>
    <property type="gene ID" value="GSBRNA2T00019500001"/>
</dbReference>
<evidence type="ECO:0000313" key="2">
    <source>
        <dbReference type="EMBL" id="CDY56389.1"/>
    </source>
</evidence>
<gene>
    <name evidence="2" type="primary">BnaCnng30210D</name>
    <name evidence="1" type="ORF">DARMORV10_C03P49050.1</name>
    <name evidence="2" type="ORF">GSBRNA2T00019500001</name>
</gene>
<reference evidence="1" key="3">
    <citation type="submission" date="2021-01" db="EMBL/GenBank/DDBJ databases">
        <authorList>
            <consortium name="Genoscope - CEA"/>
            <person name="William W."/>
        </authorList>
    </citation>
    <scope>NUCLEOTIDE SEQUENCE</scope>
</reference>
<accession>A0A078J2J1</accession>
<keyword evidence="3" id="KW-1185">Reference proteome</keyword>